<evidence type="ECO:0000256" key="2">
    <source>
        <dbReference type="ARBA" id="ARBA00023125"/>
    </source>
</evidence>
<dbReference type="PANTHER" id="PTHR33164">
    <property type="entry name" value="TRANSCRIPTIONAL REGULATOR, MARR FAMILY"/>
    <property type="match status" value="1"/>
</dbReference>
<dbReference type="InterPro" id="IPR036388">
    <property type="entry name" value="WH-like_DNA-bd_sf"/>
</dbReference>
<dbReference type="EMBL" id="JAEHOI010000002">
    <property type="protein sequence ID" value="MBK0421092.1"/>
    <property type="molecule type" value="Genomic_DNA"/>
</dbReference>
<gene>
    <name evidence="5" type="ORF">JD292_03220</name>
</gene>
<evidence type="ECO:0000313" key="5">
    <source>
        <dbReference type="EMBL" id="MBK0421092.1"/>
    </source>
</evidence>
<dbReference type="Proteomes" id="UP000618733">
    <property type="component" value="Unassembled WGS sequence"/>
</dbReference>
<dbReference type="InterPro" id="IPR000835">
    <property type="entry name" value="HTH_MarR-typ"/>
</dbReference>
<keyword evidence="6" id="KW-1185">Reference proteome</keyword>
<dbReference type="InterPro" id="IPR036390">
    <property type="entry name" value="WH_DNA-bd_sf"/>
</dbReference>
<comment type="caution">
    <text evidence="5">The sequence shown here is derived from an EMBL/GenBank/DDBJ whole genome shotgun (WGS) entry which is preliminary data.</text>
</comment>
<accession>A0A934QD69</accession>
<reference evidence="5" key="1">
    <citation type="submission" date="2020-12" db="EMBL/GenBank/DDBJ databases">
        <title>Leucobacter sp. CAS2, isolated from Chromium sludge.</title>
        <authorList>
            <person name="Xu Z."/>
        </authorList>
    </citation>
    <scope>NUCLEOTIDE SEQUENCE</scope>
    <source>
        <strain evidence="5">CSA2</strain>
    </source>
</reference>
<evidence type="ECO:0000256" key="3">
    <source>
        <dbReference type="ARBA" id="ARBA00023163"/>
    </source>
</evidence>
<organism evidence="5 6">
    <name type="scientific">Leucobacter edaphi</name>
    <dbReference type="NCBI Taxonomy" id="2796472"/>
    <lineage>
        <taxon>Bacteria</taxon>
        <taxon>Bacillati</taxon>
        <taxon>Actinomycetota</taxon>
        <taxon>Actinomycetes</taxon>
        <taxon>Micrococcales</taxon>
        <taxon>Microbacteriaceae</taxon>
        <taxon>Leucobacter</taxon>
    </lineage>
</organism>
<dbReference type="Pfam" id="PF01047">
    <property type="entry name" value="MarR"/>
    <property type="match status" value="1"/>
</dbReference>
<dbReference type="GO" id="GO:0003700">
    <property type="term" value="F:DNA-binding transcription factor activity"/>
    <property type="evidence" value="ECO:0007669"/>
    <property type="project" value="InterPro"/>
</dbReference>
<dbReference type="InterPro" id="IPR039422">
    <property type="entry name" value="MarR/SlyA-like"/>
</dbReference>
<protein>
    <submittedName>
        <fullName evidence="5">MarR family transcriptional regulator</fullName>
    </submittedName>
</protein>
<dbReference type="PROSITE" id="PS50995">
    <property type="entry name" value="HTH_MARR_2"/>
    <property type="match status" value="1"/>
</dbReference>
<dbReference type="SUPFAM" id="SSF46785">
    <property type="entry name" value="Winged helix' DNA-binding domain"/>
    <property type="match status" value="1"/>
</dbReference>
<proteinExistence type="predicted"/>
<dbReference type="PANTHER" id="PTHR33164:SF64">
    <property type="entry name" value="TRANSCRIPTIONAL REGULATOR SLYA"/>
    <property type="match status" value="1"/>
</dbReference>
<sequence length="148" mass="16129">MTGALESRFPTPERSTGLMLWRVTNAWQREIRAALAPFDFTHVQFVLLAVLASAQHDEHLTQRELADRAATDPMMTSQVLRALEAKGLVDRRPHPSDGRAIALSATPQGVTLANRANAAVEAADRAFFAPLAPGTERFTVDLGRLLAS</sequence>
<dbReference type="AlphaFoldDB" id="A0A934QD69"/>
<feature type="domain" description="HTH marR-type" evidence="4">
    <location>
        <begin position="13"/>
        <end position="148"/>
    </location>
</feature>
<keyword evidence="1" id="KW-0805">Transcription regulation</keyword>
<dbReference type="Gene3D" id="1.10.10.10">
    <property type="entry name" value="Winged helix-like DNA-binding domain superfamily/Winged helix DNA-binding domain"/>
    <property type="match status" value="1"/>
</dbReference>
<keyword evidence="2" id="KW-0238">DNA-binding</keyword>
<name>A0A934QD69_9MICO</name>
<dbReference type="GO" id="GO:0003677">
    <property type="term" value="F:DNA binding"/>
    <property type="evidence" value="ECO:0007669"/>
    <property type="project" value="UniProtKB-KW"/>
</dbReference>
<evidence type="ECO:0000256" key="1">
    <source>
        <dbReference type="ARBA" id="ARBA00023015"/>
    </source>
</evidence>
<dbReference type="SMART" id="SM00347">
    <property type="entry name" value="HTH_MARR"/>
    <property type="match status" value="1"/>
</dbReference>
<evidence type="ECO:0000259" key="4">
    <source>
        <dbReference type="PROSITE" id="PS50995"/>
    </source>
</evidence>
<evidence type="ECO:0000313" key="6">
    <source>
        <dbReference type="Proteomes" id="UP000618733"/>
    </source>
</evidence>
<dbReference type="GO" id="GO:0006950">
    <property type="term" value="P:response to stress"/>
    <property type="evidence" value="ECO:0007669"/>
    <property type="project" value="TreeGrafter"/>
</dbReference>
<dbReference type="RefSeq" id="WP_200131282.1">
    <property type="nucleotide sequence ID" value="NZ_JAEHOI010000002.1"/>
</dbReference>
<keyword evidence="3" id="KW-0804">Transcription</keyword>